<name>A0A9P7VKT3_9AGAR</name>
<evidence type="ECO:0000256" key="1">
    <source>
        <dbReference type="SAM" id="MobiDB-lite"/>
    </source>
</evidence>
<comment type="caution">
    <text evidence="2">The sequence shown here is derived from an EMBL/GenBank/DDBJ whole genome shotgun (WGS) entry which is preliminary data.</text>
</comment>
<organism evidence="2 3">
    <name type="scientific">Guyanagaster necrorhizus</name>
    <dbReference type="NCBI Taxonomy" id="856835"/>
    <lineage>
        <taxon>Eukaryota</taxon>
        <taxon>Fungi</taxon>
        <taxon>Dikarya</taxon>
        <taxon>Basidiomycota</taxon>
        <taxon>Agaricomycotina</taxon>
        <taxon>Agaricomycetes</taxon>
        <taxon>Agaricomycetidae</taxon>
        <taxon>Agaricales</taxon>
        <taxon>Marasmiineae</taxon>
        <taxon>Physalacriaceae</taxon>
        <taxon>Guyanagaster</taxon>
    </lineage>
</organism>
<keyword evidence="3" id="KW-1185">Reference proteome</keyword>
<dbReference type="RefSeq" id="XP_043035817.1">
    <property type="nucleotide sequence ID" value="XM_043177666.1"/>
</dbReference>
<dbReference type="EMBL" id="MU250552">
    <property type="protein sequence ID" value="KAG7442317.1"/>
    <property type="molecule type" value="Genomic_DNA"/>
</dbReference>
<sequence length="222" mass="24144">MPLTLWKEPIADDTPVGTSDVTGTAGEKATSCWSDHLIMWTSIAVLCSSLTTLLLTTLSVVRFTPSTQHGSASSKLGDLASASTSTQNTSHHTSAVNFPDIVPQVETHSPGCLVQEWSTHLGTVFPDHRYVVSSDMSTSTVLLFYHLDYGMQYCSLALSIPPSSDGFDLEVKIENNTVMELVRPAHTRIFWTSRAGEKIPGGQHTYPLWGAFRDGEIPLSFG</sequence>
<dbReference type="Proteomes" id="UP000812287">
    <property type="component" value="Unassembled WGS sequence"/>
</dbReference>
<evidence type="ECO:0000313" key="2">
    <source>
        <dbReference type="EMBL" id="KAG7442317.1"/>
    </source>
</evidence>
<protein>
    <recommendedName>
        <fullName evidence="4">Ubiquitin 3 binding protein But2 C-terminal domain-containing protein</fullName>
    </recommendedName>
</protein>
<gene>
    <name evidence="2" type="ORF">BT62DRAFT_1010586</name>
</gene>
<proteinExistence type="predicted"/>
<feature type="compositionally biased region" description="Low complexity" evidence="1">
    <location>
        <begin position="80"/>
        <end position="94"/>
    </location>
</feature>
<dbReference type="AlphaFoldDB" id="A0A9P7VKT3"/>
<feature type="region of interest" description="Disordered" evidence="1">
    <location>
        <begin position="67"/>
        <end position="94"/>
    </location>
</feature>
<accession>A0A9P7VKT3</accession>
<dbReference type="OrthoDB" id="3350619at2759"/>
<dbReference type="GeneID" id="66099953"/>
<evidence type="ECO:0000313" key="3">
    <source>
        <dbReference type="Proteomes" id="UP000812287"/>
    </source>
</evidence>
<reference evidence="2" key="1">
    <citation type="submission" date="2020-11" db="EMBL/GenBank/DDBJ databases">
        <title>Adaptations for nitrogen fixation in a non-lichenized fungal sporocarp promotes dispersal by wood-feeding termites.</title>
        <authorList>
            <consortium name="DOE Joint Genome Institute"/>
            <person name="Koch R.A."/>
            <person name="Yoon G."/>
            <person name="Arayal U."/>
            <person name="Lail K."/>
            <person name="Amirebrahimi M."/>
            <person name="Labutti K."/>
            <person name="Lipzen A."/>
            <person name="Riley R."/>
            <person name="Barry K."/>
            <person name="Henrissat B."/>
            <person name="Grigoriev I.V."/>
            <person name="Herr J.R."/>
            <person name="Aime M.C."/>
        </authorList>
    </citation>
    <scope>NUCLEOTIDE SEQUENCE</scope>
    <source>
        <strain evidence="2">MCA 3950</strain>
    </source>
</reference>
<evidence type="ECO:0008006" key="4">
    <source>
        <dbReference type="Google" id="ProtNLM"/>
    </source>
</evidence>